<dbReference type="InterPro" id="IPR011712">
    <property type="entry name" value="Sig_transdc_His_kin_sub3_dim/P"/>
</dbReference>
<evidence type="ECO:0000256" key="2">
    <source>
        <dbReference type="ARBA" id="ARBA00022777"/>
    </source>
</evidence>
<keyword evidence="1" id="KW-0808">Transferase</keyword>
<dbReference type="EMBL" id="JACVEL010000002">
    <property type="protein sequence ID" value="MBC9811650.1"/>
    <property type="molecule type" value="Genomic_DNA"/>
</dbReference>
<name>A0A8J6U1W3_9FLAO</name>
<keyword evidence="5" id="KW-0472">Membrane</keyword>
<keyword evidence="5" id="KW-0812">Transmembrane</keyword>
<evidence type="ECO:0000256" key="1">
    <source>
        <dbReference type="ARBA" id="ARBA00022679"/>
    </source>
</evidence>
<sequence length="616" mass="70328">MRSFVLFLTFLTSLSVWSQPEIDALKKAYPKQKGKEKAQSLVDLSFYLAASKPEEAKKYGRMAEKEAKMLNDSAFLATIWNDWSFAYFYSGDLDSSLLLNQQALEYRTKLHDTIGMGKSLNKIANTYYEKGLHDKCLEANLLSLDYFKKTGQEQLIGQVYTNIANVYERINRYEEALKFHLQAIELLTKYGNQVGVITSKINAANCYRKLGDATTSRNMYLELIPEIEAIKHTEYLAGVYQGLGVLEREQGNLEKGIEYYKKSLEKYEEVGVKSGISLVAVNLGMSYLDKKNFPEAEQYLKKGLDIALEMESNYNIRHAYKGLFRLETLKGNNEKADEYFELYVAQMDSIYNQQSNKAISEMKVKFDTEKKELALQEEIIKNKNKTLLLLVLIGAIVILIIIIVLIIQRRKLDRQQSTITSLQNLEAERNRIARDLHDNLGAELTMISSKLDMKAFRTTNETDKKDLEDIRSISSNANFVLRETIWSIHKQELTIDELYRKAEEYANRILGGREIRVAVVATDKNTVLSPALALHLFRIIQETINNASKYANCTELRVLISASKLEITDNGKGFDPETAKRGYGLQNMEQRVKEFNGTISIESKEGKGTRVVVEFG</sequence>
<dbReference type="GO" id="GO:0046983">
    <property type="term" value="F:protein dimerization activity"/>
    <property type="evidence" value="ECO:0007669"/>
    <property type="project" value="InterPro"/>
</dbReference>
<dbReference type="AlphaFoldDB" id="A0A8J6U1W3"/>
<proteinExistence type="predicted"/>
<feature type="domain" description="Histidine kinase" evidence="7">
    <location>
        <begin position="435"/>
        <end position="616"/>
    </location>
</feature>
<feature type="repeat" description="TPR" evidence="4">
    <location>
        <begin position="237"/>
        <end position="270"/>
    </location>
</feature>
<accession>A0A8J6U1W3</accession>
<evidence type="ECO:0000256" key="5">
    <source>
        <dbReference type="SAM" id="Phobius"/>
    </source>
</evidence>
<organism evidence="8 9">
    <name type="scientific">Taishania pollutisoli</name>
    <dbReference type="NCBI Taxonomy" id="2766479"/>
    <lineage>
        <taxon>Bacteria</taxon>
        <taxon>Pseudomonadati</taxon>
        <taxon>Bacteroidota</taxon>
        <taxon>Flavobacteriia</taxon>
        <taxon>Flavobacteriales</taxon>
        <taxon>Crocinitomicaceae</taxon>
        <taxon>Taishania</taxon>
    </lineage>
</organism>
<keyword evidence="3" id="KW-0902">Two-component regulatory system</keyword>
<dbReference type="Proteomes" id="UP000652681">
    <property type="component" value="Unassembled WGS sequence"/>
</dbReference>
<dbReference type="Pfam" id="PF02518">
    <property type="entry name" value="HATPase_c"/>
    <property type="match status" value="1"/>
</dbReference>
<dbReference type="Pfam" id="PF07730">
    <property type="entry name" value="HisKA_3"/>
    <property type="match status" value="1"/>
</dbReference>
<feature type="transmembrane region" description="Helical" evidence="5">
    <location>
        <begin position="387"/>
        <end position="407"/>
    </location>
</feature>
<dbReference type="InterPro" id="IPR036890">
    <property type="entry name" value="HATPase_C_sf"/>
</dbReference>
<keyword evidence="6" id="KW-0732">Signal</keyword>
<feature type="chain" id="PRO_5035249950" evidence="6">
    <location>
        <begin position="19"/>
        <end position="616"/>
    </location>
</feature>
<dbReference type="InterPro" id="IPR003594">
    <property type="entry name" value="HATPase_dom"/>
</dbReference>
<dbReference type="InterPro" id="IPR019734">
    <property type="entry name" value="TPR_rpt"/>
</dbReference>
<dbReference type="Gene3D" id="3.30.565.10">
    <property type="entry name" value="Histidine kinase-like ATPase, C-terminal domain"/>
    <property type="match status" value="1"/>
</dbReference>
<feature type="signal peptide" evidence="6">
    <location>
        <begin position="1"/>
        <end position="18"/>
    </location>
</feature>
<dbReference type="PROSITE" id="PS50005">
    <property type="entry name" value="TPR"/>
    <property type="match status" value="2"/>
</dbReference>
<comment type="caution">
    <text evidence="8">The sequence shown here is derived from an EMBL/GenBank/DDBJ whole genome shotgun (WGS) entry which is preliminary data.</text>
</comment>
<evidence type="ECO:0000256" key="6">
    <source>
        <dbReference type="SAM" id="SignalP"/>
    </source>
</evidence>
<evidence type="ECO:0000313" key="9">
    <source>
        <dbReference type="Proteomes" id="UP000652681"/>
    </source>
</evidence>
<dbReference type="SMART" id="SM00028">
    <property type="entry name" value="TPR"/>
    <property type="match status" value="5"/>
</dbReference>
<dbReference type="RefSeq" id="WP_216713570.1">
    <property type="nucleotide sequence ID" value="NZ_JACVEL010000002.1"/>
</dbReference>
<dbReference type="Pfam" id="PF13424">
    <property type="entry name" value="TPR_12"/>
    <property type="match status" value="2"/>
</dbReference>
<keyword evidence="4" id="KW-0802">TPR repeat</keyword>
<gene>
    <name evidence="8" type="ORF">H9Y05_04095</name>
</gene>
<dbReference type="PROSITE" id="PS50109">
    <property type="entry name" value="HIS_KIN"/>
    <property type="match status" value="1"/>
</dbReference>
<dbReference type="CDD" id="cd16917">
    <property type="entry name" value="HATPase_UhpB-NarQ-NarX-like"/>
    <property type="match status" value="1"/>
</dbReference>
<dbReference type="SUPFAM" id="SSF55874">
    <property type="entry name" value="ATPase domain of HSP90 chaperone/DNA topoisomerase II/histidine kinase"/>
    <property type="match status" value="1"/>
</dbReference>
<dbReference type="InterPro" id="IPR005467">
    <property type="entry name" value="His_kinase_dom"/>
</dbReference>
<dbReference type="PANTHER" id="PTHR24421">
    <property type="entry name" value="NITRATE/NITRITE SENSOR PROTEIN NARX-RELATED"/>
    <property type="match status" value="1"/>
</dbReference>
<dbReference type="GO" id="GO:0000155">
    <property type="term" value="F:phosphorelay sensor kinase activity"/>
    <property type="evidence" value="ECO:0007669"/>
    <property type="project" value="InterPro"/>
</dbReference>
<dbReference type="InterPro" id="IPR011990">
    <property type="entry name" value="TPR-like_helical_dom_sf"/>
</dbReference>
<evidence type="ECO:0000256" key="4">
    <source>
        <dbReference type="PROSITE-ProRule" id="PRU00339"/>
    </source>
</evidence>
<dbReference type="Gene3D" id="1.25.40.10">
    <property type="entry name" value="Tetratricopeptide repeat domain"/>
    <property type="match status" value="3"/>
</dbReference>
<dbReference type="InterPro" id="IPR050482">
    <property type="entry name" value="Sensor_HK_TwoCompSys"/>
</dbReference>
<evidence type="ECO:0000259" key="7">
    <source>
        <dbReference type="PROSITE" id="PS50109"/>
    </source>
</evidence>
<dbReference type="Gene3D" id="1.20.5.1930">
    <property type="match status" value="1"/>
</dbReference>
<dbReference type="GO" id="GO:0016020">
    <property type="term" value="C:membrane"/>
    <property type="evidence" value="ECO:0007669"/>
    <property type="project" value="InterPro"/>
</dbReference>
<keyword evidence="5" id="KW-1133">Transmembrane helix</keyword>
<evidence type="ECO:0000256" key="3">
    <source>
        <dbReference type="ARBA" id="ARBA00023012"/>
    </source>
</evidence>
<dbReference type="SMART" id="SM00387">
    <property type="entry name" value="HATPase_c"/>
    <property type="match status" value="1"/>
</dbReference>
<protein>
    <submittedName>
        <fullName evidence="8">Sensor histidine kinase</fullName>
    </submittedName>
</protein>
<keyword evidence="2 8" id="KW-0418">Kinase</keyword>
<feature type="repeat" description="TPR" evidence="4">
    <location>
        <begin position="157"/>
        <end position="190"/>
    </location>
</feature>
<dbReference type="SUPFAM" id="SSF48452">
    <property type="entry name" value="TPR-like"/>
    <property type="match status" value="2"/>
</dbReference>
<keyword evidence="9" id="KW-1185">Reference proteome</keyword>
<evidence type="ECO:0000313" key="8">
    <source>
        <dbReference type="EMBL" id="MBC9811650.1"/>
    </source>
</evidence>
<reference evidence="8" key="1">
    <citation type="submission" date="2020-09" db="EMBL/GenBank/DDBJ databases">
        <title>Taishania pollutisoli gen. nov., sp. nov., Isolated from Tetrabromobisphenol A-Contaminated Soil.</title>
        <authorList>
            <person name="Chen Q."/>
        </authorList>
    </citation>
    <scope>NUCLEOTIDE SEQUENCE</scope>
    <source>
        <strain evidence="8">CZZ-1</strain>
    </source>
</reference>